<dbReference type="InterPro" id="IPR046458">
    <property type="entry name" value="PMI_typeI_hel"/>
</dbReference>
<dbReference type="InterPro" id="IPR011051">
    <property type="entry name" value="RmlC_Cupin_sf"/>
</dbReference>
<dbReference type="CDD" id="cd07011">
    <property type="entry name" value="cupin_PMI_type_I_N"/>
    <property type="match status" value="1"/>
</dbReference>
<evidence type="ECO:0000313" key="18">
    <source>
        <dbReference type="RefSeq" id="XP_011505532.1"/>
    </source>
</evidence>
<evidence type="ECO:0000256" key="14">
    <source>
        <dbReference type="PIRSR" id="PIRSR001480-2"/>
    </source>
</evidence>
<evidence type="ECO:0000256" key="12">
    <source>
        <dbReference type="ARBA" id="ARBA00030762"/>
    </source>
</evidence>
<dbReference type="PIRSF" id="PIRSF001480">
    <property type="entry name" value="Mannose-6-phosphate_isomerase"/>
    <property type="match status" value="1"/>
</dbReference>
<keyword evidence="8 14" id="KW-0479">Metal-binding</keyword>
<reference evidence="18" key="1">
    <citation type="submission" date="2025-08" db="UniProtKB">
        <authorList>
            <consortium name="RefSeq"/>
        </authorList>
    </citation>
    <scope>IDENTIFICATION</scope>
</reference>
<dbReference type="GeneID" id="105368250"/>
<dbReference type="InterPro" id="IPR014710">
    <property type="entry name" value="RmlC-like_jellyroll"/>
</dbReference>
<dbReference type="RefSeq" id="XP_011505532.1">
    <property type="nucleotide sequence ID" value="XM_011507230.1"/>
</dbReference>
<dbReference type="SUPFAM" id="SSF51182">
    <property type="entry name" value="RmlC-like cupins"/>
    <property type="match status" value="1"/>
</dbReference>
<dbReference type="FunFam" id="2.60.120.10:FF:000030">
    <property type="entry name" value="Mannose-6-phosphate isomerase ManA"/>
    <property type="match status" value="1"/>
</dbReference>
<feature type="binding site" evidence="14">
    <location>
        <position position="261"/>
    </location>
    <ligand>
        <name>Zn(2+)</name>
        <dbReference type="ChEBI" id="CHEBI:29105"/>
    </ligand>
</feature>
<keyword evidence="10 18" id="KW-0413">Isomerase</keyword>
<dbReference type="GO" id="GO:0008270">
    <property type="term" value="F:zinc ion binding"/>
    <property type="evidence" value="ECO:0007669"/>
    <property type="project" value="InterPro"/>
</dbReference>
<name>A0AAJ6YW47_9HYME</name>
<evidence type="ECO:0000256" key="6">
    <source>
        <dbReference type="ARBA" id="ARBA00018236"/>
    </source>
</evidence>
<dbReference type="InterPro" id="IPR018050">
    <property type="entry name" value="Pmannose_isomerase-type1_CS"/>
</dbReference>
<comment type="pathway">
    <text evidence="3">Nucleotide-sugar biosynthesis; GDP-alpha-D-mannose biosynthesis; alpha-D-mannose 1-phosphate from D-fructose 6-phosphate: step 1/2.</text>
</comment>
<dbReference type="PROSITE" id="PS00965">
    <property type="entry name" value="PMI_I_1"/>
    <property type="match status" value="1"/>
</dbReference>
<dbReference type="InterPro" id="IPR001250">
    <property type="entry name" value="Man6P_Isoase-1"/>
</dbReference>
<keyword evidence="17" id="KW-1185">Reference proteome</keyword>
<gene>
    <name evidence="18" type="primary">LOC105368250</name>
</gene>
<evidence type="ECO:0000259" key="15">
    <source>
        <dbReference type="Pfam" id="PF20511"/>
    </source>
</evidence>
<dbReference type="FunFam" id="2.60.120.10:FF:000044">
    <property type="entry name" value="Mannose-6-phosphate isomerase"/>
    <property type="match status" value="1"/>
</dbReference>
<dbReference type="InterPro" id="IPR046457">
    <property type="entry name" value="PMI_typeI_cat"/>
</dbReference>
<comment type="subcellular location">
    <subcellularLocation>
        <location evidence="2">Cytoplasm</location>
    </subcellularLocation>
</comment>
<dbReference type="PANTHER" id="PTHR10309">
    <property type="entry name" value="MANNOSE-6-PHOSPHATE ISOMERASE"/>
    <property type="match status" value="1"/>
</dbReference>
<proteinExistence type="inferred from homology"/>
<feature type="active site" evidence="13">
    <location>
        <position position="280"/>
    </location>
</feature>
<keyword evidence="9 14" id="KW-0862">Zinc</keyword>
<organism evidence="17 18">
    <name type="scientific">Ceratosolen solmsi marchali</name>
    <dbReference type="NCBI Taxonomy" id="326594"/>
    <lineage>
        <taxon>Eukaryota</taxon>
        <taxon>Metazoa</taxon>
        <taxon>Ecdysozoa</taxon>
        <taxon>Arthropoda</taxon>
        <taxon>Hexapoda</taxon>
        <taxon>Insecta</taxon>
        <taxon>Pterygota</taxon>
        <taxon>Neoptera</taxon>
        <taxon>Endopterygota</taxon>
        <taxon>Hymenoptera</taxon>
        <taxon>Apocrita</taxon>
        <taxon>Proctotrupomorpha</taxon>
        <taxon>Chalcidoidea</taxon>
        <taxon>Agaonidae</taxon>
        <taxon>Agaoninae</taxon>
        <taxon>Ceratosolen</taxon>
    </lineage>
</organism>
<dbReference type="Gene3D" id="2.60.120.10">
    <property type="entry name" value="Jelly Rolls"/>
    <property type="match status" value="2"/>
</dbReference>
<dbReference type="Pfam" id="PF20512">
    <property type="entry name" value="PMI_typeI_hel"/>
    <property type="match status" value="1"/>
</dbReference>
<feature type="binding site" evidence="14">
    <location>
        <position position="128"/>
    </location>
    <ligand>
        <name>Zn(2+)</name>
        <dbReference type="ChEBI" id="CHEBI:29105"/>
    </ligand>
</feature>
<dbReference type="AlphaFoldDB" id="A0AAJ6YW47"/>
<dbReference type="InterPro" id="IPR016305">
    <property type="entry name" value="Mannose-6-P_Isomerase"/>
</dbReference>
<evidence type="ECO:0000256" key="10">
    <source>
        <dbReference type="ARBA" id="ARBA00023235"/>
    </source>
</evidence>
<comment type="catalytic activity">
    <reaction evidence="1">
        <text>D-mannose 6-phosphate = D-fructose 6-phosphate</text>
        <dbReference type="Rhea" id="RHEA:12356"/>
        <dbReference type="ChEBI" id="CHEBI:58735"/>
        <dbReference type="ChEBI" id="CHEBI:61527"/>
        <dbReference type="EC" id="5.3.1.8"/>
    </reaction>
</comment>
<accession>A0AAJ6YW47</accession>
<evidence type="ECO:0000256" key="3">
    <source>
        <dbReference type="ARBA" id="ARBA00004666"/>
    </source>
</evidence>
<feature type="domain" description="Phosphomannose isomerase type I catalytic" evidence="15">
    <location>
        <begin position="2"/>
        <end position="144"/>
    </location>
</feature>
<dbReference type="GO" id="GO:0005975">
    <property type="term" value="P:carbohydrate metabolic process"/>
    <property type="evidence" value="ECO:0007669"/>
    <property type="project" value="InterPro"/>
</dbReference>
<evidence type="ECO:0000256" key="5">
    <source>
        <dbReference type="ARBA" id="ARBA00011956"/>
    </source>
</evidence>
<dbReference type="KEGG" id="csol:105368250"/>
<dbReference type="NCBIfam" id="TIGR00218">
    <property type="entry name" value="manA"/>
    <property type="match status" value="1"/>
</dbReference>
<evidence type="ECO:0000256" key="11">
    <source>
        <dbReference type="ARBA" id="ARBA00029741"/>
    </source>
</evidence>
<dbReference type="GO" id="GO:0009298">
    <property type="term" value="P:GDP-mannose biosynthetic process"/>
    <property type="evidence" value="ECO:0007669"/>
    <property type="project" value="InterPro"/>
</dbReference>
<dbReference type="Pfam" id="PF20511">
    <property type="entry name" value="PMI_typeI_cat"/>
    <property type="match status" value="1"/>
</dbReference>
<evidence type="ECO:0000256" key="9">
    <source>
        <dbReference type="ARBA" id="ARBA00022833"/>
    </source>
</evidence>
<evidence type="ECO:0000256" key="4">
    <source>
        <dbReference type="ARBA" id="ARBA00010772"/>
    </source>
</evidence>
<evidence type="ECO:0000259" key="16">
    <source>
        <dbReference type="Pfam" id="PF20512"/>
    </source>
</evidence>
<evidence type="ECO:0000256" key="2">
    <source>
        <dbReference type="ARBA" id="ARBA00004496"/>
    </source>
</evidence>
<sequence length="405" mass="45891">MELKCSIQNYLWGKQGLNSIVAALMKSADPEFIPKKEVPYAELWMGTHPNGPSFLKHQNISLNEYIQSNSNILGNKVEEIYGKKLPFLFKVLSINKALSIQVHPNKEQAEKLHEAQPELYKDANHKPEMAIALTEFEALYGFRPMDEISFYIQKIPELRAAIGVDNIPRYNSSIEKEVQNVLKSCFTSLVTQSPQIIFEQLSKFRKRLSIMDEDRQSLHADLIERLHSDYPGDVGCFSIYFFNYIKLQPGEAIYIGANEPHTYLFGDCIECMACSDNVVRAGLTSKIKDIETLVSMLTYIGEPVADKKFKALREDECTQIFRPPIQDFAVAKITIAPEILSYNLIQRNSASILIIIDGKAEILHSQILHRVNPGSILFIEANKSVNIKMPSNSAPMLIFQAFVNI</sequence>
<evidence type="ECO:0000256" key="7">
    <source>
        <dbReference type="ARBA" id="ARBA00022490"/>
    </source>
</evidence>
<feature type="binding site" evidence="14">
    <location>
        <position position="101"/>
    </location>
    <ligand>
        <name>Zn(2+)</name>
        <dbReference type="ChEBI" id="CHEBI:29105"/>
    </ligand>
</feature>
<evidence type="ECO:0000313" key="17">
    <source>
        <dbReference type="Proteomes" id="UP000695007"/>
    </source>
</evidence>
<dbReference type="EC" id="5.3.1.8" evidence="5"/>
<dbReference type="PANTHER" id="PTHR10309:SF0">
    <property type="entry name" value="MANNOSE-6-PHOSPHATE ISOMERASE"/>
    <property type="match status" value="1"/>
</dbReference>
<dbReference type="PRINTS" id="PR00714">
    <property type="entry name" value="MAN6PISMRASE"/>
</dbReference>
<feature type="domain" description="Phosphomannose isomerase type I helical insertion" evidence="16">
    <location>
        <begin position="175"/>
        <end position="241"/>
    </location>
</feature>
<dbReference type="CTD" id="4351"/>
<dbReference type="GO" id="GO:0005829">
    <property type="term" value="C:cytosol"/>
    <property type="evidence" value="ECO:0007669"/>
    <property type="project" value="TreeGrafter"/>
</dbReference>
<comment type="cofactor">
    <cofactor evidence="14">
        <name>Zn(2+)</name>
        <dbReference type="ChEBI" id="CHEBI:29105"/>
    </cofactor>
    <text evidence="14">Binds 1 zinc ion per subunit.</text>
</comment>
<protein>
    <recommendedName>
        <fullName evidence="6">Mannose-6-phosphate isomerase</fullName>
        <ecNumber evidence="5">5.3.1.8</ecNumber>
    </recommendedName>
    <alternativeName>
        <fullName evidence="11">Phosphohexomutase</fullName>
    </alternativeName>
    <alternativeName>
        <fullName evidence="12">Phosphomannose isomerase</fullName>
    </alternativeName>
</protein>
<evidence type="ECO:0000256" key="13">
    <source>
        <dbReference type="PIRSR" id="PIRSR001480-1"/>
    </source>
</evidence>
<keyword evidence="7" id="KW-0963">Cytoplasm</keyword>
<comment type="similarity">
    <text evidence="4">Belongs to the mannose-6-phosphate isomerase type 1 family.</text>
</comment>
<dbReference type="Gene3D" id="1.10.441.10">
    <property type="entry name" value="Phosphomannose Isomerase, domain 2"/>
    <property type="match status" value="1"/>
</dbReference>
<evidence type="ECO:0000256" key="8">
    <source>
        <dbReference type="ARBA" id="ARBA00022723"/>
    </source>
</evidence>
<feature type="binding site" evidence="14">
    <location>
        <position position="103"/>
    </location>
    <ligand>
        <name>Zn(2+)</name>
        <dbReference type="ChEBI" id="CHEBI:29105"/>
    </ligand>
</feature>
<dbReference type="Proteomes" id="UP000695007">
    <property type="component" value="Unplaced"/>
</dbReference>
<dbReference type="GO" id="GO:0004476">
    <property type="term" value="F:mannose-6-phosphate isomerase activity"/>
    <property type="evidence" value="ECO:0007669"/>
    <property type="project" value="UniProtKB-EC"/>
</dbReference>
<evidence type="ECO:0000256" key="1">
    <source>
        <dbReference type="ARBA" id="ARBA00000757"/>
    </source>
</evidence>